<dbReference type="SUPFAM" id="SSF63825">
    <property type="entry name" value="YWTD domain"/>
    <property type="match status" value="1"/>
</dbReference>
<evidence type="ECO:0008006" key="2">
    <source>
        <dbReference type="Google" id="ProtNLM"/>
    </source>
</evidence>
<gene>
    <name evidence="1" type="ORF">METZ01_LOCUS197082</name>
</gene>
<organism evidence="1">
    <name type="scientific">marine metagenome</name>
    <dbReference type="NCBI Taxonomy" id="408172"/>
    <lineage>
        <taxon>unclassified sequences</taxon>
        <taxon>metagenomes</taxon>
        <taxon>ecological metagenomes</taxon>
    </lineage>
</organism>
<dbReference type="EMBL" id="UINC01042079">
    <property type="protein sequence ID" value="SVB44228.1"/>
    <property type="molecule type" value="Genomic_DNA"/>
</dbReference>
<sequence length="361" mass="40247">MALNPSFTSFLKQGVNMKKSILLSLIIIMGCEDAKQELIEENQLVFVASEGNYGRSNGSISVFRDGEKIQQLENIGDVLQSIVVHNDKLIVALNNSHFLKIYEITIDGLLLPGIEISTNNSSPREMVVLNNKLYFTNWNTNDVKVLNLITYAIESAISLNGLPEDIETDETYLYVSIPNLELYDTNNGTHVIKIDVVSELIIETYEVGRGPMQLLIDNNQLWISRTYYSEDWTQTIFGTSVINIETNEVITQEYGSGVVCGGDIMKISDEIFRTFEGGVAPMNNDLSIDVASKIGAYPTHELYSAGNETDYIFFGITSDYESPDTVFVHDNIGNLKNIFQVGAAPGDYGVWNKQTNSIYLP</sequence>
<dbReference type="Gene3D" id="2.130.10.10">
    <property type="entry name" value="YVTN repeat-like/Quinoprotein amine dehydrogenase"/>
    <property type="match status" value="1"/>
</dbReference>
<evidence type="ECO:0000313" key="1">
    <source>
        <dbReference type="EMBL" id="SVB44228.1"/>
    </source>
</evidence>
<accession>A0A382E0Q0</accession>
<dbReference type="InterPro" id="IPR015943">
    <property type="entry name" value="WD40/YVTN_repeat-like_dom_sf"/>
</dbReference>
<protein>
    <recommendedName>
        <fullName evidence="2">Cell surface protein</fullName>
    </recommendedName>
</protein>
<dbReference type="AlphaFoldDB" id="A0A382E0Q0"/>
<reference evidence="1" key="1">
    <citation type="submission" date="2018-05" db="EMBL/GenBank/DDBJ databases">
        <authorList>
            <person name="Lanie J.A."/>
            <person name="Ng W.-L."/>
            <person name="Kazmierczak K.M."/>
            <person name="Andrzejewski T.M."/>
            <person name="Davidsen T.M."/>
            <person name="Wayne K.J."/>
            <person name="Tettelin H."/>
            <person name="Glass J.I."/>
            <person name="Rusch D."/>
            <person name="Podicherti R."/>
            <person name="Tsui H.-C.T."/>
            <person name="Winkler M.E."/>
        </authorList>
    </citation>
    <scope>NUCLEOTIDE SEQUENCE</scope>
</reference>
<name>A0A382E0Q0_9ZZZZ</name>
<proteinExistence type="predicted"/>